<organism evidence="2 3">
    <name type="scientific">Vigna unguiculata</name>
    <name type="common">Cowpea</name>
    <dbReference type="NCBI Taxonomy" id="3917"/>
    <lineage>
        <taxon>Eukaryota</taxon>
        <taxon>Viridiplantae</taxon>
        <taxon>Streptophyta</taxon>
        <taxon>Embryophyta</taxon>
        <taxon>Tracheophyta</taxon>
        <taxon>Spermatophyta</taxon>
        <taxon>Magnoliopsida</taxon>
        <taxon>eudicotyledons</taxon>
        <taxon>Gunneridae</taxon>
        <taxon>Pentapetalae</taxon>
        <taxon>rosids</taxon>
        <taxon>fabids</taxon>
        <taxon>Fabales</taxon>
        <taxon>Fabaceae</taxon>
        <taxon>Papilionoideae</taxon>
        <taxon>50 kb inversion clade</taxon>
        <taxon>NPAAA clade</taxon>
        <taxon>indigoferoid/millettioid clade</taxon>
        <taxon>Phaseoleae</taxon>
        <taxon>Vigna</taxon>
    </lineage>
</organism>
<evidence type="ECO:0000256" key="1">
    <source>
        <dbReference type="SAM" id="MobiDB-lite"/>
    </source>
</evidence>
<accession>A0A4D6LE21</accession>
<gene>
    <name evidence="2" type="ORF">DEO72_LG3g1353</name>
</gene>
<protein>
    <submittedName>
        <fullName evidence="2">Uncharacterized protein</fullName>
    </submittedName>
</protein>
<proteinExistence type="predicted"/>
<feature type="compositionally biased region" description="Low complexity" evidence="1">
    <location>
        <begin position="16"/>
        <end position="27"/>
    </location>
</feature>
<dbReference type="AlphaFoldDB" id="A0A4D6LE21"/>
<evidence type="ECO:0000313" key="3">
    <source>
        <dbReference type="Proteomes" id="UP000501690"/>
    </source>
</evidence>
<name>A0A4D6LE21_VIGUN</name>
<feature type="region of interest" description="Disordered" evidence="1">
    <location>
        <begin position="1"/>
        <end position="27"/>
    </location>
</feature>
<keyword evidence="3" id="KW-1185">Reference proteome</keyword>
<dbReference type="EMBL" id="CP039347">
    <property type="protein sequence ID" value="QCD86827.1"/>
    <property type="molecule type" value="Genomic_DNA"/>
</dbReference>
<dbReference type="Proteomes" id="UP000501690">
    <property type="component" value="Linkage Group LG3"/>
</dbReference>
<feature type="compositionally biased region" description="Basic and acidic residues" evidence="1">
    <location>
        <begin position="1"/>
        <end position="11"/>
    </location>
</feature>
<reference evidence="2 3" key="1">
    <citation type="submission" date="2019-04" db="EMBL/GenBank/DDBJ databases">
        <title>An improved genome assembly and genetic linkage map for asparagus bean, Vigna unguiculata ssp. sesquipedialis.</title>
        <authorList>
            <person name="Xia Q."/>
            <person name="Zhang R."/>
            <person name="Dong Y."/>
        </authorList>
    </citation>
    <scope>NUCLEOTIDE SEQUENCE [LARGE SCALE GENOMIC DNA]</scope>
    <source>
        <tissue evidence="2">Leaf</tissue>
    </source>
</reference>
<sequence>MSHSDSSERSTKGLGSKSSRQLSSSSSGFMSIEEGVVMEMIPDVREDSIKELAKIDLPWKSGYRWVSPVVTGQFSLFTWSRLLDPWLRSVRMFERGTSSDIVSLERVHWWMFVHRVGKYMKKLRVKLLGPRSSFGCKKPEVGLLERPKTNIRRDIKINLDEKVMKSLDNMKPNAIIKALVEFSSKTLVFSYRVNDLLLKELKDSDKAKMVEDLSLLQAKYDDDKEVVLEHINDFKKGLRQVTFFNSGISIEGTCYDVNKDVFDNRLLHKDKIEVLKTVEDLEANIVSALVGNKGVGIEEEEVPNE</sequence>
<evidence type="ECO:0000313" key="2">
    <source>
        <dbReference type="EMBL" id="QCD86827.1"/>
    </source>
</evidence>